<evidence type="ECO:0000256" key="1">
    <source>
        <dbReference type="SAM" id="SignalP"/>
    </source>
</evidence>
<feature type="chain" id="PRO_5029702836" evidence="1">
    <location>
        <begin position="25"/>
        <end position="225"/>
    </location>
</feature>
<evidence type="ECO:0000313" key="4">
    <source>
        <dbReference type="WBParaSite" id="HCON_00093890-00001"/>
    </source>
</evidence>
<dbReference type="AlphaFoldDB" id="A0A7I4YI45"/>
<organism evidence="3 4">
    <name type="scientific">Haemonchus contortus</name>
    <name type="common">Barber pole worm</name>
    <dbReference type="NCBI Taxonomy" id="6289"/>
    <lineage>
        <taxon>Eukaryota</taxon>
        <taxon>Metazoa</taxon>
        <taxon>Ecdysozoa</taxon>
        <taxon>Nematoda</taxon>
        <taxon>Chromadorea</taxon>
        <taxon>Rhabditida</taxon>
        <taxon>Rhabditina</taxon>
        <taxon>Rhabditomorpha</taxon>
        <taxon>Strongyloidea</taxon>
        <taxon>Trichostrongylidae</taxon>
        <taxon>Haemonchus</taxon>
    </lineage>
</organism>
<evidence type="ECO:0000313" key="3">
    <source>
        <dbReference type="Proteomes" id="UP000025227"/>
    </source>
</evidence>
<evidence type="ECO:0000259" key="2">
    <source>
        <dbReference type="SMART" id="SM00198"/>
    </source>
</evidence>
<accession>A0A7I4YI45</accession>
<feature type="domain" description="SCP" evidence="2">
    <location>
        <begin position="46"/>
        <end position="199"/>
    </location>
</feature>
<dbReference type="SUPFAM" id="SSF55797">
    <property type="entry name" value="PR-1-like"/>
    <property type="match status" value="1"/>
</dbReference>
<sequence length="225" mass="24849">ATAKLKMFICSVTVLFLALHISCGLKIRGDIVPGRCGRGTQFMLYRAHRAFLEAHNSRRASLALGQVTTKEGYTFPAAANMRFMAYNCTLEEEAAKLTKTCERFTGVTGFNQADRNFASFDSNNDNGGISVAEQAASLWWDQRPQWENLQNITDSDSSAISFFLMAQAEIDKFGCSVTLCNKNGNSYYTVACIYGQKVKVGSELYQEGPACSTCSDNCFKHVLCK</sequence>
<dbReference type="WBParaSite" id="HCON_00093890-00001">
    <property type="protein sequence ID" value="HCON_00093890-00001"/>
    <property type="gene ID" value="HCON_00093890"/>
</dbReference>
<dbReference type="CDD" id="cd05380">
    <property type="entry name" value="CAP_euk"/>
    <property type="match status" value="1"/>
</dbReference>
<dbReference type="OrthoDB" id="5876828at2759"/>
<dbReference type="Pfam" id="PF00188">
    <property type="entry name" value="CAP"/>
    <property type="match status" value="1"/>
</dbReference>
<dbReference type="InterPro" id="IPR014044">
    <property type="entry name" value="CAP_dom"/>
</dbReference>
<keyword evidence="1" id="KW-0732">Signal</keyword>
<proteinExistence type="predicted"/>
<reference evidence="4" key="1">
    <citation type="submission" date="2020-12" db="UniProtKB">
        <authorList>
            <consortium name="WormBaseParasite"/>
        </authorList>
    </citation>
    <scope>IDENTIFICATION</scope>
    <source>
        <strain evidence="4">MHco3</strain>
    </source>
</reference>
<dbReference type="OMA" id="PSACEGI"/>
<protein>
    <submittedName>
        <fullName evidence="4">SCP domain-containing protein</fullName>
    </submittedName>
</protein>
<dbReference type="Proteomes" id="UP000025227">
    <property type="component" value="Unplaced"/>
</dbReference>
<dbReference type="Gene3D" id="3.40.33.10">
    <property type="entry name" value="CAP"/>
    <property type="match status" value="1"/>
</dbReference>
<dbReference type="InterPro" id="IPR035940">
    <property type="entry name" value="CAP_sf"/>
</dbReference>
<dbReference type="SMART" id="SM00198">
    <property type="entry name" value="SCP"/>
    <property type="match status" value="1"/>
</dbReference>
<keyword evidence="3" id="KW-1185">Reference proteome</keyword>
<name>A0A7I4YI45_HAECO</name>
<feature type="signal peptide" evidence="1">
    <location>
        <begin position="1"/>
        <end position="24"/>
    </location>
</feature>